<dbReference type="AlphaFoldDB" id="A0A1E4T3C4"/>
<gene>
    <name evidence="2" type="ORF">CANARDRAFT_22163</name>
</gene>
<keyword evidence="3" id="KW-1185">Reference proteome</keyword>
<organism evidence="2 3">
    <name type="scientific">[Candida] arabinofermentans NRRL YB-2248</name>
    <dbReference type="NCBI Taxonomy" id="983967"/>
    <lineage>
        <taxon>Eukaryota</taxon>
        <taxon>Fungi</taxon>
        <taxon>Dikarya</taxon>
        <taxon>Ascomycota</taxon>
        <taxon>Saccharomycotina</taxon>
        <taxon>Pichiomycetes</taxon>
        <taxon>Pichiales</taxon>
        <taxon>Pichiaceae</taxon>
        <taxon>Ogataea</taxon>
        <taxon>Ogataea/Candida clade</taxon>
    </lineage>
</organism>
<feature type="region of interest" description="Disordered" evidence="1">
    <location>
        <begin position="372"/>
        <end position="403"/>
    </location>
</feature>
<dbReference type="STRING" id="983967.A0A1E4T3C4"/>
<feature type="compositionally biased region" description="Low complexity" evidence="1">
    <location>
        <begin position="290"/>
        <end position="304"/>
    </location>
</feature>
<evidence type="ECO:0000313" key="2">
    <source>
        <dbReference type="EMBL" id="ODV86256.1"/>
    </source>
</evidence>
<sequence>MLETLVDDSPPAYNHLFGSESSPSDQHVPCPDYSPSIYHLSLIFFSRENKYDRPIFRPALFEINSTQINVHELDSGYEKFAKYYFSKLLPDYIDPAINIKSYSPSVRSVKPIGEKKKEKKRVKLTNFLQKLSFDQLPELYKDHLSYYELHSDACSLVHEMLLNKPNLYQITNPKHEENLSQTFKKIKGQKLLFTASLQELMRFGSATDYHNKPFTLRLLFPQLDDQFLITSYTSRSFVEIYYKLNIARELSFDIDDRLLYPVDNSAPRRCRGNMRRRRESVGLGGRTSRGRSSTIGSSVSGDTGDTLEEEEEIVDDFDFDSNDFDAEIEYPTTHLSKLPTAVEHNTQDQVLDSGCQSQLDPIELIISTDSDANSNESSLFTSTLSTSHSSGTTEDDSYAPPQVLNLKSQSTKKKDFSFKREADRGALAYKELVYTLRCIRPFKLKHAQSIREGASNV</sequence>
<evidence type="ECO:0000256" key="1">
    <source>
        <dbReference type="SAM" id="MobiDB-lite"/>
    </source>
</evidence>
<dbReference type="Proteomes" id="UP000094801">
    <property type="component" value="Unassembled WGS sequence"/>
</dbReference>
<proteinExistence type="predicted"/>
<feature type="compositionally biased region" description="Low complexity" evidence="1">
    <location>
        <begin position="373"/>
        <end position="392"/>
    </location>
</feature>
<reference evidence="3" key="1">
    <citation type="submission" date="2016-04" db="EMBL/GenBank/DDBJ databases">
        <title>Comparative genomics of biotechnologically important yeasts.</title>
        <authorList>
            <consortium name="DOE Joint Genome Institute"/>
            <person name="Riley R."/>
            <person name="Haridas S."/>
            <person name="Wolfe K.H."/>
            <person name="Lopes M.R."/>
            <person name="Hittinger C.T."/>
            <person name="Goker M."/>
            <person name="Salamov A."/>
            <person name="Wisecaver J."/>
            <person name="Long T.M."/>
            <person name="Aerts A.L."/>
            <person name="Barry K."/>
            <person name="Choi C."/>
            <person name="Clum A."/>
            <person name="Coughlan A.Y."/>
            <person name="Deshpande S."/>
            <person name="Douglass A.P."/>
            <person name="Hanson S.J."/>
            <person name="Klenk H.-P."/>
            <person name="Labutti K."/>
            <person name="Lapidus A."/>
            <person name="Lindquist E."/>
            <person name="Lipzen A."/>
            <person name="Meier-Kolthoff J.P."/>
            <person name="Ohm R.A."/>
            <person name="Otillar R.P."/>
            <person name="Pangilinan J."/>
            <person name="Peng Y."/>
            <person name="Rokas A."/>
            <person name="Rosa C.A."/>
            <person name="Scheuner C."/>
            <person name="Sibirny A.A."/>
            <person name="Slot J.C."/>
            <person name="Stielow J.B."/>
            <person name="Sun H."/>
            <person name="Kurtzman C.P."/>
            <person name="Blackwell M."/>
            <person name="Grigoriev I.V."/>
            <person name="Jeffries T.W."/>
        </authorList>
    </citation>
    <scope>NUCLEOTIDE SEQUENCE [LARGE SCALE GENOMIC DNA]</scope>
    <source>
        <strain evidence="3">NRRL YB-2248</strain>
    </source>
</reference>
<dbReference type="PANTHER" id="PTHR37283:SF1">
    <property type="entry name" value="PH DOMAIN-CONTAINING PROTEIN YHR131C"/>
    <property type="match status" value="1"/>
</dbReference>
<accession>A0A1E4T3C4</accession>
<dbReference type="PANTHER" id="PTHR37283">
    <property type="entry name" value="PH DOMAIN-CONTAINING PROTEIN YHR131C"/>
    <property type="match status" value="1"/>
</dbReference>
<name>A0A1E4T3C4_9ASCO</name>
<evidence type="ECO:0000313" key="3">
    <source>
        <dbReference type="Proteomes" id="UP000094801"/>
    </source>
</evidence>
<protein>
    <submittedName>
        <fullName evidence="2">Uncharacterized protein</fullName>
    </submittedName>
</protein>
<dbReference type="OrthoDB" id="5865767at2759"/>
<dbReference type="EMBL" id="KV453850">
    <property type="protein sequence ID" value="ODV86256.1"/>
    <property type="molecule type" value="Genomic_DNA"/>
</dbReference>
<feature type="region of interest" description="Disordered" evidence="1">
    <location>
        <begin position="276"/>
        <end position="307"/>
    </location>
</feature>